<dbReference type="GO" id="GO:0005743">
    <property type="term" value="C:mitochondrial inner membrane"/>
    <property type="evidence" value="ECO:0007669"/>
    <property type="project" value="TreeGrafter"/>
</dbReference>
<dbReference type="PANTHER" id="PTHR11048:SF28">
    <property type="entry name" value="4-HYDROXYBENZOATE POLYPRENYLTRANSFERASE, MITOCHONDRIAL"/>
    <property type="match status" value="1"/>
</dbReference>
<feature type="transmembrane region" description="Helical" evidence="8">
    <location>
        <begin position="128"/>
        <end position="149"/>
    </location>
</feature>
<dbReference type="InterPro" id="IPR000537">
    <property type="entry name" value="UbiA_prenyltransferase"/>
</dbReference>
<dbReference type="CDD" id="cd13959">
    <property type="entry name" value="PT_UbiA_COQ2"/>
    <property type="match status" value="1"/>
</dbReference>
<dbReference type="Gene3D" id="1.10.357.140">
    <property type="entry name" value="UbiA prenyltransferase"/>
    <property type="match status" value="1"/>
</dbReference>
<evidence type="ECO:0000256" key="1">
    <source>
        <dbReference type="ARBA" id="ARBA00001946"/>
    </source>
</evidence>
<evidence type="ECO:0000256" key="4">
    <source>
        <dbReference type="ARBA" id="ARBA00022679"/>
    </source>
</evidence>
<keyword evidence="5 8" id="KW-0812">Transmembrane</keyword>
<sequence length="280" mass="30764">VELTRFDVFVGGIMIFWPIGWSITMIAKSLQINKGNLASLLLAAFTGAACIWNDIVDHDIDCQVERTKHRPVADGRISITGALVFLLVHISMLVQMIQYLEPPALQVAIVYIFILPGIYPFMKRITYWPQAFLSISVCMGIPVATCAMGDTFPSSAAFLFAAGCFWIMLCDTVYAHQDISDDLKAGVYSTAVLFRENAKYFLHVLGILIAGCLLLSGVMNHSGPLYFILSVGGGTLHLWKQLSTVDLKSPKSCGTFFSRNSYVFGTTVFFGALLDYASSI</sequence>
<dbReference type="InterPro" id="IPR030470">
    <property type="entry name" value="UbiA_prenylTrfase_CS"/>
</dbReference>
<dbReference type="GO" id="GO:0006744">
    <property type="term" value="P:ubiquinone biosynthetic process"/>
    <property type="evidence" value="ECO:0007669"/>
    <property type="project" value="TreeGrafter"/>
</dbReference>
<reference evidence="9" key="1">
    <citation type="submission" date="2020-11" db="EMBL/GenBank/DDBJ databases">
        <authorList>
            <consortium name="DOE Joint Genome Institute"/>
            <person name="Ahrendt S."/>
            <person name="Riley R."/>
            <person name="Andreopoulos W."/>
            <person name="Labutti K."/>
            <person name="Pangilinan J."/>
            <person name="Ruiz-Duenas F.J."/>
            <person name="Barrasa J.M."/>
            <person name="Sanchez-Garcia M."/>
            <person name="Camarero S."/>
            <person name="Miyauchi S."/>
            <person name="Serrano A."/>
            <person name="Linde D."/>
            <person name="Babiker R."/>
            <person name="Drula E."/>
            <person name="Ayuso-Fernandez I."/>
            <person name="Pacheco R."/>
            <person name="Padilla G."/>
            <person name="Ferreira P."/>
            <person name="Barriuso J."/>
            <person name="Kellner H."/>
            <person name="Castanera R."/>
            <person name="Alfaro M."/>
            <person name="Ramirez L."/>
            <person name="Pisabarro A.G."/>
            <person name="Kuo A."/>
            <person name="Tritt A."/>
            <person name="Lipzen A."/>
            <person name="He G."/>
            <person name="Yan M."/>
            <person name="Ng V."/>
            <person name="Cullen D."/>
            <person name="Martin F."/>
            <person name="Rosso M.-N."/>
            <person name="Henrissat B."/>
            <person name="Hibbett D."/>
            <person name="Martinez A.T."/>
            <person name="Grigoriev I.V."/>
        </authorList>
    </citation>
    <scope>NUCLEOTIDE SEQUENCE</scope>
    <source>
        <strain evidence="9">CBS 247.69</strain>
    </source>
</reference>
<dbReference type="Proteomes" id="UP000807353">
    <property type="component" value="Unassembled WGS sequence"/>
</dbReference>
<feature type="transmembrane region" description="Helical" evidence="8">
    <location>
        <begin position="37"/>
        <end position="55"/>
    </location>
</feature>
<feature type="transmembrane region" description="Helical" evidence="8">
    <location>
        <begin position="200"/>
        <end position="218"/>
    </location>
</feature>
<keyword evidence="6 8" id="KW-1133">Transmembrane helix</keyword>
<feature type="transmembrane region" description="Helical" evidence="8">
    <location>
        <begin position="75"/>
        <end position="97"/>
    </location>
</feature>
<gene>
    <name evidence="9" type="ORF">BDZ94DRAFT_1175612</name>
</gene>
<evidence type="ECO:0000256" key="7">
    <source>
        <dbReference type="ARBA" id="ARBA00023136"/>
    </source>
</evidence>
<evidence type="ECO:0000256" key="2">
    <source>
        <dbReference type="ARBA" id="ARBA00004141"/>
    </source>
</evidence>
<comment type="subcellular location">
    <subcellularLocation>
        <location evidence="2">Membrane</location>
        <topology evidence="2">Multi-pass membrane protein</topology>
    </subcellularLocation>
</comment>
<name>A0A9P5XVM8_9AGAR</name>
<dbReference type="FunFam" id="1.20.120.1780:FF:000001">
    <property type="entry name" value="4-hydroxybenzoate octaprenyltransferase"/>
    <property type="match status" value="1"/>
</dbReference>
<comment type="caution">
    <text evidence="9">The sequence shown here is derived from an EMBL/GenBank/DDBJ whole genome shotgun (WGS) entry which is preliminary data.</text>
</comment>
<dbReference type="InterPro" id="IPR039653">
    <property type="entry name" value="Prenyltransferase"/>
</dbReference>
<feature type="transmembrane region" description="Helical" evidence="8">
    <location>
        <begin position="156"/>
        <end position="175"/>
    </location>
</feature>
<evidence type="ECO:0000256" key="8">
    <source>
        <dbReference type="SAM" id="Phobius"/>
    </source>
</evidence>
<evidence type="ECO:0000256" key="6">
    <source>
        <dbReference type="ARBA" id="ARBA00022989"/>
    </source>
</evidence>
<dbReference type="Pfam" id="PF01040">
    <property type="entry name" value="UbiA"/>
    <property type="match status" value="1"/>
</dbReference>
<dbReference type="Gene3D" id="1.20.120.1780">
    <property type="entry name" value="UbiA prenyltransferase"/>
    <property type="match status" value="1"/>
</dbReference>
<accession>A0A9P5XVM8</accession>
<evidence type="ECO:0000256" key="5">
    <source>
        <dbReference type="ARBA" id="ARBA00022692"/>
    </source>
</evidence>
<keyword evidence="10" id="KW-1185">Reference proteome</keyword>
<dbReference type="EMBL" id="MU150372">
    <property type="protein sequence ID" value="KAF9457422.1"/>
    <property type="molecule type" value="Genomic_DNA"/>
</dbReference>
<dbReference type="InterPro" id="IPR044878">
    <property type="entry name" value="UbiA_sf"/>
</dbReference>
<dbReference type="PROSITE" id="PS00943">
    <property type="entry name" value="UBIA"/>
    <property type="match status" value="1"/>
</dbReference>
<evidence type="ECO:0000313" key="10">
    <source>
        <dbReference type="Proteomes" id="UP000807353"/>
    </source>
</evidence>
<keyword evidence="4 9" id="KW-0808">Transferase</keyword>
<comment type="similarity">
    <text evidence="3">Belongs to the UbiA prenyltransferase family.</text>
</comment>
<dbReference type="AlphaFoldDB" id="A0A9P5XVM8"/>
<dbReference type="OrthoDB" id="18170at2759"/>
<proteinExistence type="inferred from homology"/>
<feature type="transmembrane region" description="Helical" evidence="8">
    <location>
        <begin position="6"/>
        <end position="25"/>
    </location>
</feature>
<evidence type="ECO:0000313" key="9">
    <source>
        <dbReference type="EMBL" id="KAF9457422.1"/>
    </source>
</evidence>
<organism evidence="9 10">
    <name type="scientific">Collybia nuda</name>
    <dbReference type="NCBI Taxonomy" id="64659"/>
    <lineage>
        <taxon>Eukaryota</taxon>
        <taxon>Fungi</taxon>
        <taxon>Dikarya</taxon>
        <taxon>Basidiomycota</taxon>
        <taxon>Agaricomycotina</taxon>
        <taxon>Agaricomycetes</taxon>
        <taxon>Agaricomycetidae</taxon>
        <taxon>Agaricales</taxon>
        <taxon>Tricholomatineae</taxon>
        <taxon>Clitocybaceae</taxon>
        <taxon>Collybia</taxon>
    </lineage>
</organism>
<dbReference type="PANTHER" id="PTHR11048">
    <property type="entry name" value="PRENYLTRANSFERASES"/>
    <property type="match status" value="1"/>
</dbReference>
<keyword evidence="7 8" id="KW-0472">Membrane</keyword>
<dbReference type="GO" id="GO:0016765">
    <property type="term" value="F:transferase activity, transferring alkyl or aryl (other than methyl) groups"/>
    <property type="evidence" value="ECO:0007669"/>
    <property type="project" value="InterPro"/>
</dbReference>
<feature type="transmembrane region" description="Helical" evidence="8">
    <location>
        <begin position="104"/>
        <end position="122"/>
    </location>
</feature>
<feature type="non-terminal residue" evidence="9">
    <location>
        <position position="1"/>
    </location>
</feature>
<comment type="cofactor">
    <cofactor evidence="1">
        <name>Mg(2+)</name>
        <dbReference type="ChEBI" id="CHEBI:18420"/>
    </cofactor>
</comment>
<protein>
    <submittedName>
        <fullName evidence="9">4-hydroxybenzoate polyprenyl transferase</fullName>
    </submittedName>
</protein>
<evidence type="ECO:0000256" key="3">
    <source>
        <dbReference type="ARBA" id="ARBA00005985"/>
    </source>
</evidence>